<feature type="region of interest" description="Disordered" evidence="3">
    <location>
        <begin position="1"/>
        <end position="44"/>
    </location>
</feature>
<dbReference type="InterPro" id="IPR020084">
    <property type="entry name" value="NUDIX_hydrolase_CS"/>
</dbReference>
<evidence type="ECO:0000259" key="4">
    <source>
        <dbReference type="PROSITE" id="PS51462"/>
    </source>
</evidence>
<dbReference type="Proteomes" id="UP000824261">
    <property type="component" value="Unassembled WGS sequence"/>
</dbReference>
<dbReference type="PANTHER" id="PTHR11839:SF18">
    <property type="entry name" value="NUDIX HYDROLASE DOMAIN-CONTAINING PROTEIN"/>
    <property type="match status" value="1"/>
</dbReference>
<dbReference type="PANTHER" id="PTHR11839">
    <property type="entry name" value="UDP/ADP-SUGAR PYROPHOSPHATASE"/>
    <property type="match status" value="1"/>
</dbReference>
<dbReference type="GO" id="GO:0006753">
    <property type="term" value="P:nucleoside phosphate metabolic process"/>
    <property type="evidence" value="ECO:0007669"/>
    <property type="project" value="TreeGrafter"/>
</dbReference>
<proteinExistence type="predicted"/>
<name>A0A9D1D3L6_9ACTN</name>
<evidence type="ECO:0000256" key="2">
    <source>
        <dbReference type="ARBA" id="ARBA00022801"/>
    </source>
</evidence>
<organism evidence="5 6">
    <name type="scientific">Candidatus Aveggerthella stercoripullorum</name>
    <dbReference type="NCBI Taxonomy" id="2840688"/>
    <lineage>
        <taxon>Bacteria</taxon>
        <taxon>Bacillati</taxon>
        <taxon>Actinomycetota</taxon>
        <taxon>Coriobacteriia</taxon>
        <taxon>Eggerthellales</taxon>
        <taxon>Eggerthellaceae</taxon>
        <taxon>Eggerthellaceae incertae sedis</taxon>
        <taxon>Candidatus Aveggerthella</taxon>
    </lineage>
</organism>
<keyword evidence="2 5" id="KW-0378">Hydrolase</keyword>
<comment type="cofactor">
    <cofactor evidence="1">
        <name>Mg(2+)</name>
        <dbReference type="ChEBI" id="CHEBI:18420"/>
    </cofactor>
</comment>
<evidence type="ECO:0000256" key="1">
    <source>
        <dbReference type="ARBA" id="ARBA00001946"/>
    </source>
</evidence>
<dbReference type="PROSITE" id="PS00893">
    <property type="entry name" value="NUDIX_BOX"/>
    <property type="match status" value="1"/>
</dbReference>
<dbReference type="GO" id="GO:0019693">
    <property type="term" value="P:ribose phosphate metabolic process"/>
    <property type="evidence" value="ECO:0007669"/>
    <property type="project" value="TreeGrafter"/>
</dbReference>
<feature type="region of interest" description="Disordered" evidence="3">
    <location>
        <begin position="102"/>
        <end position="127"/>
    </location>
</feature>
<dbReference type="Gene3D" id="3.90.79.10">
    <property type="entry name" value="Nucleoside Triphosphate Pyrophosphohydrolase"/>
    <property type="match status" value="1"/>
</dbReference>
<reference evidence="5" key="2">
    <citation type="journal article" date="2021" name="PeerJ">
        <title>Extensive microbial diversity within the chicken gut microbiome revealed by metagenomics and culture.</title>
        <authorList>
            <person name="Gilroy R."/>
            <person name="Ravi A."/>
            <person name="Getino M."/>
            <person name="Pursley I."/>
            <person name="Horton D.L."/>
            <person name="Alikhan N.F."/>
            <person name="Baker D."/>
            <person name="Gharbi K."/>
            <person name="Hall N."/>
            <person name="Watson M."/>
            <person name="Adriaenssens E.M."/>
            <person name="Foster-Nyarko E."/>
            <person name="Jarju S."/>
            <person name="Secka A."/>
            <person name="Antonio M."/>
            <person name="Oren A."/>
            <person name="Chaudhuri R.R."/>
            <person name="La Ragione R."/>
            <person name="Hildebrand F."/>
            <person name="Pallen M.J."/>
        </authorList>
    </citation>
    <scope>NUCLEOTIDE SEQUENCE</scope>
    <source>
        <strain evidence="5">ChiGjej1B1-2707</strain>
    </source>
</reference>
<dbReference type="Pfam" id="PF00293">
    <property type="entry name" value="NUDIX"/>
    <property type="match status" value="1"/>
</dbReference>
<accession>A0A9D1D3L6</accession>
<feature type="domain" description="Nudix hydrolase" evidence="4">
    <location>
        <begin position="133"/>
        <end position="269"/>
    </location>
</feature>
<evidence type="ECO:0000313" key="6">
    <source>
        <dbReference type="Proteomes" id="UP000824261"/>
    </source>
</evidence>
<gene>
    <name evidence="5" type="ORF">IAA69_06740</name>
</gene>
<dbReference type="InterPro" id="IPR000086">
    <property type="entry name" value="NUDIX_hydrolase_dom"/>
</dbReference>
<dbReference type="SUPFAM" id="SSF55811">
    <property type="entry name" value="Nudix"/>
    <property type="match status" value="1"/>
</dbReference>
<protein>
    <submittedName>
        <fullName evidence="5">NUDIX hydrolase</fullName>
    </submittedName>
</protein>
<dbReference type="InterPro" id="IPR015797">
    <property type="entry name" value="NUDIX_hydrolase-like_dom_sf"/>
</dbReference>
<comment type="caution">
    <text evidence="5">The sequence shown here is derived from an EMBL/GenBank/DDBJ whole genome shotgun (WGS) entry which is preliminary data.</text>
</comment>
<feature type="compositionally biased region" description="Basic and acidic residues" evidence="3">
    <location>
        <begin position="102"/>
        <end position="114"/>
    </location>
</feature>
<feature type="compositionally biased region" description="Basic and acidic residues" evidence="3">
    <location>
        <begin position="33"/>
        <end position="44"/>
    </location>
</feature>
<dbReference type="GO" id="GO:0016787">
    <property type="term" value="F:hydrolase activity"/>
    <property type="evidence" value="ECO:0007669"/>
    <property type="project" value="UniProtKB-KW"/>
</dbReference>
<dbReference type="EMBL" id="DVGB01000084">
    <property type="protein sequence ID" value="HIR01940.1"/>
    <property type="molecule type" value="Genomic_DNA"/>
</dbReference>
<dbReference type="AlphaFoldDB" id="A0A9D1D3L6"/>
<sequence>MANSPEHSKAAWPFRTAPPSGTRPARALPAPAQERRQPVDSTARKPVFESLEHVSAGWINKYVLTYRMPDGRTHVYESASRKKRDDYERELRAMDELAIKREGVAGSASDKESASGDTEEEAPGAFASPADILRSDAISIVGRTEDDEILLIKEFRYPVNSWCVAFPAGLVEPGEDLAACADRELQEETGYRIVEPENGSPAVRMLPQAGLSSTGMTDEQVQVCFARIERAGDAHTEENELIEPFTVPIRSLRRFLDENQLPIGTRCQLVLEMYAHAVPQDTPGGYL</sequence>
<evidence type="ECO:0000256" key="3">
    <source>
        <dbReference type="SAM" id="MobiDB-lite"/>
    </source>
</evidence>
<dbReference type="PROSITE" id="PS51462">
    <property type="entry name" value="NUDIX"/>
    <property type="match status" value="1"/>
</dbReference>
<evidence type="ECO:0000313" key="5">
    <source>
        <dbReference type="EMBL" id="HIR01940.1"/>
    </source>
</evidence>
<reference evidence="5" key="1">
    <citation type="submission" date="2020-10" db="EMBL/GenBank/DDBJ databases">
        <authorList>
            <person name="Gilroy R."/>
        </authorList>
    </citation>
    <scope>NUCLEOTIDE SEQUENCE</scope>
    <source>
        <strain evidence="5">ChiGjej1B1-2707</strain>
    </source>
</reference>